<reference evidence="2" key="1">
    <citation type="submission" date="2020-02" db="EMBL/GenBank/DDBJ databases">
        <authorList>
            <person name="Meier V. D."/>
        </authorList>
    </citation>
    <scope>NUCLEOTIDE SEQUENCE</scope>
    <source>
        <strain evidence="2">AVDCRST_MAG85</strain>
    </source>
</reference>
<evidence type="ECO:0000259" key="1">
    <source>
        <dbReference type="Pfam" id="PF08241"/>
    </source>
</evidence>
<dbReference type="CDD" id="cd02440">
    <property type="entry name" value="AdoMet_MTases"/>
    <property type="match status" value="1"/>
</dbReference>
<protein>
    <recommendedName>
        <fullName evidence="1">Methyltransferase type 11 domain-containing protein</fullName>
    </recommendedName>
</protein>
<dbReference type="PANTHER" id="PTHR43861">
    <property type="entry name" value="TRANS-ACONITATE 2-METHYLTRANSFERASE-RELATED"/>
    <property type="match status" value="1"/>
</dbReference>
<dbReference type="GO" id="GO:0008757">
    <property type="term" value="F:S-adenosylmethionine-dependent methyltransferase activity"/>
    <property type="evidence" value="ECO:0007669"/>
    <property type="project" value="InterPro"/>
</dbReference>
<dbReference type="Gene3D" id="3.40.50.150">
    <property type="entry name" value="Vaccinia Virus protein VP39"/>
    <property type="match status" value="1"/>
</dbReference>
<accession>A0A6J4U2H7</accession>
<evidence type="ECO:0000313" key="2">
    <source>
        <dbReference type="EMBL" id="CAA9538606.1"/>
    </source>
</evidence>
<dbReference type="InterPro" id="IPR013216">
    <property type="entry name" value="Methyltransf_11"/>
</dbReference>
<dbReference type="EMBL" id="CADCVT010000497">
    <property type="protein sequence ID" value="CAA9538606.1"/>
    <property type="molecule type" value="Genomic_DNA"/>
</dbReference>
<dbReference type="AlphaFoldDB" id="A0A6J4U2H7"/>
<name>A0A6J4U2H7_9ACTN</name>
<gene>
    <name evidence="2" type="ORF">AVDCRST_MAG85-4378</name>
</gene>
<feature type="domain" description="Methyltransferase type 11" evidence="1">
    <location>
        <begin position="24"/>
        <end position="122"/>
    </location>
</feature>
<proteinExistence type="predicted"/>
<dbReference type="InterPro" id="IPR029063">
    <property type="entry name" value="SAM-dependent_MTases_sf"/>
</dbReference>
<dbReference type="Pfam" id="PF08241">
    <property type="entry name" value="Methyltransf_11"/>
    <property type="match status" value="1"/>
</dbReference>
<organism evidence="2">
    <name type="scientific">uncultured Solirubrobacteraceae bacterium</name>
    <dbReference type="NCBI Taxonomy" id="1162706"/>
    <lineage>
        <taxon>Bacteria</taxon>
        <taxon>Bacillati</taxon>
        <taxon>Actinomycetota</taxon>
        <taxon>Thermoleophilia</taxon>
        <taxon>Solirubrobacterales</taxon>
        <taxon>Solirubrobacteraceae</taxon>
        <taxon>environmental samples</taxon>
    </lineage>
</organism>
<sequence>MEEAADRHVWAVDVLGVGPSERLLEVGCGHGVALSLVAERLDGGSVTGVDRSAKMIEAAGRRNAEHVAAGRVELVRGSFERVPLGLHRFDTLYAFHVAAFWRQPEPMLAAARRALAPGGRLLLFNQLPGWGQISDVSQFAAEVTAILTRHGFETDEPITADLPSAPAVCVRARP</sequence>
<dbReference type="SUPFAM" id="SSF53335">
    <property type="entry name" value="S-adenosyl-L-methionine-dependent methyltransferases"/>
    <property type="match status" value="1"/>
</dbReference>